<dbReference type="FunFam" id="3.90.550.10:FF:000055">
    <property type="entry name" value="Alpha-1,3-mannosyl-glycoprotein 2-beta-N-acetylglucosaminyltransferase"/>
    <property type="match status" value="1"/>
</dbReference>
<evidence type="ECO:0000256" key="13">
    <source>
        <dbReference type="ARBA" id="ARBA00023136"/>
    </source>
</evidence>
<evidence type="ECO:0000256" key="14">
    <source>
        <dbReference type="ARBA" id="ARBA00023157"/>
    </source>
</evidence>
<dbReference type="EC" id="2.4.1.101" evidence="17 20"/>
<evidence type="ECO:0000313" key="23">
    <source>
        <dbReference type="Proteomes" id="UP000494206"/>
    </source>
</evidence>
<evidence type="ECO:0000256" key="12">
    <source>
        <dbReference type="ARBA" id="ARBA00023034"/>
    </source>
</evidence>
<comment type="pathway">
    <text evidence="3 20">Protein modification; protein glycosylation.</text>
</comment>
<keyword evidence="14" id="KW-1015">Disulfide bond</keyword>
<dbReference type="GO" id="GO:0006487">
    <property type="term" value="P:protein N-linked glycosylation"/>
    <property type="evidence" value="ECO:0007669"/>
    <property type="project" value="TreeGrafter"/>
</dbReference>
<dbReference type="Gene3D" id="3.10.180.20">
    <property type="entry name" value="N-Acetylglucosaminyltransferase I, Domain 2"/>
    <property type="match status" value="1"/>
</dbReference>
<keyword evidence="11" id="KW-1133">Transmembrane helix</keyword>
<dbReference type="EMBL" id="CADEPM010000002">
    <property type="protein sequence ID" value="CAB3400244.1"/>
    <property type="molecule type" value="Genomic_DNA"/>
</dbReference>
<reference evidence="22 23" key="1">
    <citation type="submission" date="2020-04" db="EMBL/GenBank/DDBJ databases">
        <authorList>
            <person name="Laetsch R D."/>
            <person name="Stevens L."/>
            <person name="Kumar S."/>
            <person name="Blaxter L. M."/>
        </authorList>
    </citation>
    <scope>NUCLEOTIDE SEQUENCE [LARGE SCALE GENOMIC DNA]</scope>
</reference>
<dbReference type="OrthoDB" id="440755at2759"/>
<dbReference type="FunFam" id="3.10.180.20:FF:000001">
    <property type="entry name" value="alpha-1,3-mannosyl-glycoprotein 2-beta-N-acetylglucosaminyltransferase"/>
    <property type="match status" value="1"/>
</dbReference>
<evidence type="ECO:0000256" key="8">
    <source>
        <dbReference type="ARBA" id="ARBA00022692"/>
    </source>
</evidence>
<dbReference type="AlphaFoldDB" id="A0A8S1EJX1"/>
<feature type="signal peptide" evidence="21">
    <location>
        <begin position="1"/>
        <end position="19"/>
    </location>
</feature>
<dbReference type="InterPro" id="IPR004139">
    <property type="entry name" value="Glyco_trans_13"/>
</dbReference>
<accession>A0A8S1EJX1</accession>
<organism evidence="22 23">
    <name type="scientific">Caenorhabditis bovis</name>
    <dbReference type="NCBI Taxonomy" id="2654633"/>
    <lineage>
        <taxon>Eukaryota</taxon>
        <taxon>Metazoa</taxon>
        <taxon>Ecdysozoa</taxon>
        <taxon>Nematoda</taxon>
        <taxon>Chromadorea</taxon>
        <taxon>Rhabditida</taxon>
        <taxon>Rhabditina</taxon>
        <taxon>Rhabditomorpha</taxon>
        <taxon>Rhabditoidea</taxon>
        <taxon>Rhabditidae</taxon>
        <taxon>Peloderinae</taxon>
        <taxon>Caenorhabditis</taxon>
    </lineage>
</organism>
<evidence type="ECO:0000256" key="9">
    <source>
        <dbReference type="ARBA" id="ARBA00022723"/>
    </source>
</evidence>
<dbReference type="Gene3D" id="3.90.550.10">
    <property type="entry name" value="Spore Coat Polysaccharide Biosynthesis Protein SpsA, Chain A"/>
    <property type="match status" value="1"/>
</dbReference>
<evidence type="ECO:0000256" key="15">
    <source>
        <dbReference type="ARBA" id="ARBA00023211"/>
    </source>
</evidence>
<keyword evidence="6 20" id="KW-0328">Glycosyltransferase</keyword>
<keyword evidence="21" id="KW-0732">Signal</keyword>
<dbReference type="PANTHER" id="PTHR10468">
    <property type="entry name" value="PROTEIN O-LINKED-MANNOSE BETA-1,2-N-ACETYLGLUCOSAMINYLTRANSFERASE 1/ALPHA-1,3-MANNOSYL-GLYCOPROTEIN 2-BETA-N-ACETYLGLUCOSAMINYLTRANSFERASE"/>
    <property type="match status" value="1"/>
</dbReference>
<evidence type="ECO:0000256" key="6">
    <source>
        <dbReference type="ARBA" id="ARBA00022676"/>
    </source>
</evidence>
<comment type="caution">
    <text evidence="22">The sequence shown here is derived from an EMBL/GenBank/DDBJ whole genome shotgun (WGS) entry which is preliminary data.</text>
</comment>
<evidence type="ECO:0000256" key="17">
    <source>
        <dbReference type="ARBA" id="ARBA00038949"/>
    </source>
</evidence>
<evidence type="ECO:0000256" key="4">
    <source>
        <dbReference type="ARBA" id="ARBA00006492"/>
    </source>
</evidence>
<evidence type="ECO:0000256" key="10">
    <source>
        <dbReference type="ARBA" id="ARBA00022968"/>
    </source>
</evidence>
<evidence type="ECO:0000256" key="21">
    <source>
        <dbReference type="SAM" id="SignalP"/>
    </source>
</evidence>
<evidence type="ECO:0000256" key="5">
    <source>
        <dbReference type="ARBA" id="ARBA00022490"/>
    </source>
</evidence>
<comment type="cofactor">
    <cofactor evidence="20">
        <name>Mn(2+)</name>
        <dbReference type="ChEBI" id="CHEBI:29035"/>
    </cofactor>
    <text evidence="20">The cofactor is mostly bound to the substrate.</text>
</comment>
<keyword evidence="15 20" id="KW-0464">Manganese</keyword>
<evidence type="ECO:0000256" key="2">
    <source>
        <dbReference type="ARBA" id="ARBA00004556"/>
    </source>
</evidence>
<evidence type="ECO:0000256" key="3">
    <source>
        <dbReference type="ARBA" id="ARBA00004922"/>
    </source>
</evidence>
<dbReference type="Pfam" id="PF03071">
    <property type="entry name" value="GNT-I"/>
    <property type="match status" value="1"/>
</dbReference>
<evidence type="ECO:0000256" key="1">
    <source>
        <dbReference type="ARBA" id="ARBA00004323"/>
    </source>
</evidence>
<evidence type="ECO:0000256" key="11">
    <source>
        <dbReference type="ARBA" id="ARBA00022989"/>
    </source>
</evidence>
<dbReference type="GO" id="GO:0030145">
    <property type="term" value="F:manganese ion binding"/>
    <property type="evidence" value="ECO:0007669"/>
    <property type="project" value="UniProtKB-UniRule"/>
</dbReference>
<dbReference type="Proteomes" id="UP000494206">
    <property type="component" value="Unassembled WGS sequence"/>
</dbReference>
<dbReference type="GO" id="GO:0048471">
    <property type="term" value="C:perinuclear region of cytoplasm"/>
    <property type="evidence" value="ECO:0007669"/>
    <property type="project" value="UniProtKB-SubCell"/>
</dbReference>
<keyword evidence="8" id="KW-0812">Transmembrane</keyword>
<gene>
    <name evidence="22" type="ORF">CBOVIS_LOCUS3223</name>
</gene>
<dbReference type="PANTHER" id="PTHR10468:SF0">
    <property type="entry name" value="ALPHA-1,3-MANNOSYL-GLYCOPROTEIN 2-BETA-N-ACETYLGLUCOSAMINYLTRANSFERASE"/>
    <property type="match status" value="1"/>
</dbReference>
<evidence type="ECO:0000256" key="18">
    <source>
        <dbReference type="ARBA" id="ARBA00041712"/>
    </source>
</evidence>
<evidence type="ECO:0000256" key="20">
    <source>
        <dbReference type="RuleBase" id="RU368119"/>
    </source>
</evidence>
<keyword evidence="12 20" id="KW-0333">Golgi apparatus</keyword>
<keyword evidence="7" id="KW-0808">Transferase</keyword>
<evidence type="ECO:0000256" key="16">
    <source>
        <dbReference type="ARBA" id="ARBA00037706"/>
    </source>
</evidence>
<comment type="similarity">
    <text evidence="4 20">Belongs to the glycosyltransferase 13 family.</text>
</comment>
<dbReference type="GO" id="GO:0003827">
    <property type="term" value="F:alpha-1,3-mannosylglycoprotein 2-beta-N-acetylglucosaminyltransferase activity"/>
    <property type="evidence" value="ECO:0007669"/>
    <property type="project" value="UniProtKB-UniRule"/>
</dbReference>
<sequence length="449" mass="52836">MQKSTLIFIIFITCFLIWALYVENDIVKNTPNLNDIEELMEASKRLERILKYESKTIKNLEKQIKDLSYIGRQERIQFENKTPNDERNWIEPIPVLVFSCNRVLAIKEHIKKLIKYRPNKEMFPIIVSQDCDNEGVRKEVQSFGDEVQYIKHLAGDKANITIPPNHRMYTAYYRISRHYKLALDYVFEQKMYSSVIITEDDLDIAPDFFSYFSATRYLLEKDSELWCVSAWNDNGKPENIDLNATSVLYRSDFFPGLGWMMRANTWKELGPIWPSGFWDDWLRDPLRRKDRQCIRPEISRTGMTNYGKEGASKGQFFNKHLAKVKVNTNPVSFSKIQLDYLLPQNYEEYFKREVFEMSQLMKIEDVTQFVMNPANKGKKIRVMYTGNIDFIEKADRLHIMHDFKAGVPRTAYDGIVTCFINGVRIFLAPDRNKVPKYDPTWSVPPSYGE</sequence>
<dbReference type="InterPro" id="IPR029044">
    <property type="entry name" value="Nucleotide-diphossugar_trans"/>
</dbReference>
<dbReference type="InterPro" id="IPR052261">
    <property type="entry name" value="Glycosyltransferase_13"/>
</dbReference>
<comment type="function">
    <text evidence="16 20">Initiates complex N-linked carbohydrate formation. Essential for the conversion of high-mannose to hybrid and complex N-glycans.</text>
</comment>
<evidence type="ECO:0000256" key="7">
    <source>
        <dbReference type="ARBA" id="ARBA00022679"/>
    </source>
</evidence>
<keyword evidence="10 20" id="KW-0735">Signal-anchor</keyword>
<dbReference type="SUPFAM" id="SSF53448">
    <property type="entry name" value="Nucleotide-diphospho-sugar transferases"/>
    <property type="match status" value="1"/>
</dbReference>
<dbReference type="GO" id="GO:0000139">
    <property type="term" value="C:Golgi membrane"/>
    <property type="evidence" value="ECO:0007669"/>
    <property type="project" value="UniProtKB-SubCell"/>
</dbReference>
<dbReference type="CDD" id="cd02514">
    <property type="entry name" value="GT13_GLCNAC-TI"/>
    <property type="match status" value="1"/>
</dbReference>
<comment type="catalytic activity">
    <reaction evidence="19 20">
        <text>N(4)-(alpha-D-Man-(1-&gt;3)-[alpha-D-Man-(1-&gt;3)-[alpha-D-Man-(1-&gt;6)]-alpha-D-Man-(1-&gt;6)]-beta-D-Man-(1-&gt;4)-beta-D-GlcNAc-(1-&gt;4)-beta-D-GlcNAc)-L-asparaginyl-[protein] (N-glucan mannose isomer 5A1,2) + UDP-N-acetyl-alpha-D-glucosamine = N(4)-{beta-D-GlcNAc-(1-&gt;2)-alpha-D-Man-(1-&gt;3)-[alpha-D-Man-(1-&gt;3)-[alpha-D-Man-(1-&gt;6)]-alpha-D-Man-(1-&gt;6)]-beta-D-Man-(1-&gt;4)-beta-D-GlcNAc-(1-&gt;4)-beta-D-GlcNAc}-L-asparaginyl-[protein] + UDP + H(+)</text>
        <dbReference type="Rhea" id="RHEA:11456"/>
        <dbReference type="Rhea" id="RHEA-COMP:14367"/>
        <dbReference type="Rhea" id="RHEA-COMP:14368"/>
        <dbReference type="ChEBI" id="CHEBI:15378"/>
        <dbReference type="ChEBI" id="CHEBI:57705"/>
        <dbReference type="ChEBI" id="CHEBI:58223"/>
        <dbReference type="ChEBI" id="CHEBI:59087"/>
        <dbReference type="ChEBI" id="CHEBI:60625"/>
        <dbReference type="EC" id="2.4.1.101"/>
    </reaction>
</comment>
<evidence type="ECO:0000313" key="22">
    <source>
        <dbReference type="EMBL" id="CAB3400244.1"/>
    </source>
</evidence>
<keyword evidence="5" id="KW-0963">Cytoplasm</keyword>
<feature type="chain" id="PRO_5035869999" description="Alpha-1,3-mannosyl-glycoprotein 2-beta-N-acetylglucosaminyltransferase" evidence="21">
    <location>
        <begin position="20"/>
        <end position="449"/>
    </location>
</feature>
<proteinExistence type="inferred from homology"/>
<comment type="subcellular location">
    <subcellularLocation>
        <location evidence="2">Cytoplasm</location>
        <location evidence="2">Perinuclear region</location>
    </subcellularLocation>
    <subcellularLocation>
        <location evidence="1 20">Golgi apparatus membrane</location>
        <topology evidence="1 20">Single-pass type II membrane protein</topology>
    </subcellularLocation>
</comment>
<keyword evidence="23" id="KW-1185">Reference proteome</keyword>
<keyword evidence="9 20" id="KW-0479">Metal-binding</keyword>
<name>A0A8S1EJX1_9PELO</name>
<keyword evidence="13" id="KW-0472">Membrane</keyword>
<evidence type="ECO:0000256" key="19">
    <source>
        <dbReference type="ARBA" id="ARBA00049421"/>
    </source>
</evidence>
<protein>
    <recommendedName>
        <fullName evidence="17 20">Alpha-1,3-mannosyl-glycoprotein 2-beta-N-acetylglucosaminyltransferase</fullName>
        <shortName evidence="20">GNT-I</shortName>
        <shortName evidence="20">GlcNAc-T I</shortName>
        <ecNumber evidence="17 20">2.4.1.101</ecNumber>
    </recommendedName>
    <alternativeName>
        <fullName evidence="18 20">N-glycosyl-oligosaccharide-glycoprotein N-acetylglucosaminyltransferase I</fullName>
    </alternativeName>
</protein>